<dbReference type="PIRSF" id="PIRSF000714">
    <property type="entry name" value="HIT"/>
    <property type="match status" value="1"/>
</dbReference>
<gene>
    <name evidence="2" type="ORF">METZ01_LOCUS27449</name>
</gene>
<dbReference type="SUPFAM" id="SSF54197">
    <property type="entry name" value="HIT-like"/>
    <property type="match status" value="1"/>
</dbReference>
<feature type="domain" description="HIT" evidence="1">
    <location>
        <begin position="1"/>
        <end position="78"/>
    </location>
</feature>
<reference evidence="2" key="1">
    <citation type="submission" date="2018-05" db="EMBL/GenBank/DDBJ databases">
        <authorList>
            <person name="Lanie J.A."/>
            <person name="Ng W.-L."/>
            <person name="Kazmierczak K.M."/>
            <person name="Andrzejewski T.M."/>
            <person name="Davidsen T.M."/>
            <person name="Wayne K.J."/>
            <person name="Tettelin H."/>
            <person name="Glass J.I."/>
            <person name="Rusch D."/>
            <person name="Podicherti R."/>
            <person name="Tsui H.-C.T."/>
            <person name="Winkler M.E."/>
        </authorList>
    </citation>
    <scope>NUCLEOTIDE SEQUENCE</scope>
</reference>
<protein>
    <recommendedName>
        <fullName evidence="1">HIT domain-containing protein</fullName>
    </recommendedName>
</protein>
<dbReference type="InterPro" id="IPR011146">
    <property type="entry name" value="HIT-like"/>
</dbReference>
<evidence type="ECO:0000259" key="1">
    <source>
        <dbReference type="PROSITE" id="PS51084"/>
    </source>
</evidence>
<dbReference type="AlphaFoldDB" id="A0A381Q5G4"/>
<dbReference type="InterPro" id="IPR036265">
    <property type="entry name" value="HIT-like_sf"/>
</dbReference>
<dbReference type="Pfam" id="PF01230">
    <property type="entry name" value="HIT"/>
    <property type="match status" value="1"/>
</dbReference>
<name>A0A381Q5G4_9ZZZZ</name>
<organism evidence="2">
    <name type="scientific">marine metagenome</name>
    <dbReference type="NCBI Taxonomy" id="408172"/>
    <lineage>
        <taxon>unclassified sequences</taxon>
        <taxon>metagenomes</taxon>
        <taxon>ecological metagenomes</taxon>
    </lineage>
</organism>
<evidence type="ECO:0000313" key="2">
    <source>
        <dbReference type="EMBL" id="SUZ74595.1"/>
    </source>
</evidence>
<sequence length="109" mass="12028">MRDARFPWLILVPRINGLRDLHDLPASNREQAFTEIEITSEALRSYTSADKINVAALGNMVPQLHIHVIGRRKDDAGWPGPVWSAGPATALKGAELQERASALKTLVFT</sequence>
<dbReference type="EMBL" id="UINC01001216">
    <property type="protein sequence ID" value="SUZ74595.1"/>
    <property type="molecule type" value="Genomic_DNA"/>
</dbReference>
<dbReference type="InterPro" id="IPR026026">
    <property type="entry name" value="HIT_Hint"/>
</dbReference>
<dbReference type="GO" id="GO:0003824">
    <property type="term" value="F:catalytic activity"/>
    <property type="evidence" value="ECO:0007669"/>
    <property type="project" value="InterPro"/>
</dbReference>
<proteinExistence type="predicted"/>
<accession>A0A381Q5G4</accession>
<dbReference type="PROSITE" id="PS51084">
    <property type="entry name" value="HIT_2"/>
    <property type="match status" value="1"/>
</dbReference>
<dbReference type="Gene3D" id="3.30.428.10">
    <property type="entry name" value="HIT-like"/>
    <property type="match status" value="1"/>
</dbReference>